<dbReference type="OrthoDB" id="2971563at2"/>
<proteinExistence type="predicted"/>
<dbReference type="AlphaFoldDB" id="A0A2A7MQS1"/>
<organism evidence="1 2">
    <name type="scientific">Mycolicibacterium agri</name>
    <name type="common">Mycobacterium agri</name>
    <dbReference type="NCBI Taxonomy" id="36811"/>
    <lineage>
        <taxon>Bacteria</taxon>
        <taxon>Bacillati</taxon>
        <taxon>Actinomycetota</taxon>
        <taxon>Actinomycetes</taxon>
        <taxon>Mycobacteriales</taxon>
        <taxon>Mycobacteriaceae</taxon>
        <taxon>Mycolicibacterium</taxon>
    </lineage>
</organism>
<evidence type="ECO:0000313" key="2">
    <source>
        <dbReference type="Proteomes" id="UP000220914"/>
    </source>
</evidence>
<protein>
    <submittedName>
        <fullName evidence="1">Hydrolase</fullName>
    </submittedName>
</protein>
<dbReference type="Gene3D" id="3.60.15.10">
    <property type="entry name" value="Ribonuclease Z/Hydroxyacylglutathione hydrolase-like"/>
    <property type="match status" value="1"/>
</dbReference>
<dbReference type="EMBL" id="PDCP01000080">
    <property type="protein sequence ID" value="PEG34046.1"/>
    <property type="molecule type" value="Genomic_DNA"/>
</dbReference>
<comment type="caution">
    <text evidence="1">The sequence shown here is derived from an EMBL/GenBank/DDBJ whole genome shotgun (WGS) entry which is preliminary data.</text>
</comment>
<keyword evidence="2" id="KW-1185">Reference proteome</keyword>
<evidence type="ECO:0000313" key="1">
    <source>
        <dbReference type="EMBL" id="PEG34046.1"/>
    </source>
</evidence>
<keyword evidence="1" id="KW-0378">Hydrolase</keyword>
<dbReference type="GO" id="GO:0016787">
    <property type="term" value="F:hydrolase activity"/>
    <property type="evidence" value="ECO:0007669"/>
    <property type="project" value="UniProtKB-KW"/>
</dbReference>
<dbReference type="SUPFAM" id="SSF56281">
    <property type="entry name" value="Metallo-hydrolase/oxidoreductase"/>
    <property type="match status" value="1"/>
</dbReference>
<dbReference type="InterPro" id="IPR036866">
    <property type="entry name" value="RibonucZ/Hydroxyglut_hydro"/>
</dbReference>
<gene>
    <name evidence="1" type="ORF">CQY20_27635</name>
</gene>
<accession>A0A2A7MQS1</accession>
<reference evidence="1 2" key="1">
    <citation type="submission" date="2017-10" db="EMBL/GenBank/DDBJ databases">
        <title>The new phylogeny of genus Mycobacterium.</title>
        <authorList>
            <person name="Tortoli E."/>
            <person name="Trovato A."/>
            <person name="Cirillo D.M."/>
        </authorList>
    </citation>
    <scope>NUCLEOTIDE SEQUENCE [LARGE SCALE GENOMIC DNA]</scope>
    <source>
        <strain evidence="1 2">CCUG37673</strain>
    </source>
</reference>
<dbReference type="Proteomes" id="UP000220914">
    <property type="component" value="Unassembled WGS sequence"/>
</dbReference>
<sequence>MVALRLLSVSTVFPGGPGRTTRPEDFESLMSGLETRVFDRYLDSTVVYPGHGDDTTLGVERPHLSDWRERGW</sequence>
<name>A0A2A7MQS1_MYCAG</name>